<sequence>MLQENEIRGATLEETYWLIGTQGATQEQMLLMIGKDIIFDDVRSLLGANGQEVQTWNDVDSFMWKNSTRMDPLVVKKIDDKLVHQYIIKKNKVNVMKASQEAKEKEEQTSNEESVGPSSAPITTELPPPRDYRTAADPTDHGRAMREQILNPPPGPCNPQ</sequence>
<evidence type="ECO:0000256" key="1">
    <source>
        <dbReference type="SAM" id="MobiDB-lite"/>
    </source>
</evidence>
<proteinExistence type="predicted"/>
<gene>
    <name evidence="2" type="ORF">IMSHALPRED_001036</name>
</gene>
<accession>A0A8H3PEH3</accession>
<name>A0A8H3PEH3_9LECA</name>
<organism evidence="2 3">
    <name type="scientific">Imshaugia aleurites</name>
    <dbReference type="NCBI Taxonomy" id="172621"/>
    <lineage>
        <taxon>Eukaryota</taxon>
        <taxon>Fungi</taxon>
        <taxon>Dikarya</taxon>
        <taxon>Ascomycota</taxon>
        <taxon>Pezizomycotina</taxon>
        <taxon>Lecanoromycetes</taxon>
        <taxon>OSLEUM clade</taxon>
        <taxon>Lecanoromycetidae</taxon>
        <taxon>Lecanorales</taxon>
        <taxon>Lecanorineae</taxon>
        <taxon>Parmeliaceae</taxon>
        <taxon>Imshaugia</taxon>
    </lineage>
</organism>
<evidence type="ECO:0000313" key="2">
    <source>
        <dbReference type="EMBL" id="CAF9938644.1"/>
    </source>
</evidence>
<dbReference type="Proteomes" id="UP000664534">
    <property type="component" value="Unassembled WGS sequence"/>
</dbReference>
<dbReference type="OrthoDB" id="10499716at2759"/>
<evidence type="ECO:0000313" key="3">
    <source>
        <dbReference type="Proteomes" id="UP000664534"/>
    </source>
</evidence>
<comment type="caution">
    <text evidence="2">The sequence shown here is derived from an EMBL/GenBank/DDBJ whole genome shotgun (WGS) entry which is preliminary data.</text>
</comment>
<feature type="compositionally biased region" description="Polar residues" evidence="1">
    <location>
        <begin position="111"/>
        <end position="122"/>
    </location>
</feature>
<feature type="region of interest" description="Disordered" evidence="1">
    <location>
        <begin position="97"/>
        <end position="160"/>
    </location>
</feature>
<feature type="compositionally biased region" description="Pro residues" evidence="1">
    <location>
        <begin position="151"/>
        <end position="160"/>
    </location>
</feature>
<dbReference type="EMBL" id="CAJPDT010000110">
    <property type="protein sequence ID" value="CAF9938644.1"/>
    <property type="molecule type" value="Genomic_DNA"/>
</dbReference>
<protein>
    <submittedName>
        <fullName evidence="2">Uncharacterized protein</fullName>
    </submittedName>
</protein>
<feature type="compositionally biased region" description="Basic and acidic residues" evidence="1">
    <location>
        <begin position="128"/>
        <end position="146"/>
    </location>
</feature>
<dbReference type="AlphaFoldDB" id="A0A8H3PEH3"/>
<reference evidence="2" key="1">
    <citation type="submission" date="2021-03" db="EMBL/GenBank/DDBJ databases">
        <authorList>
            <person name="Tagirdzhanova G."/>
        </authorList>
    </citation>
    <scope>NUCLEOTIDE SEQUENCE</scope>
</reference>
<keyword evidence="3" id="KW-1185">Reference proteome</keyword>